<dbReference type="Proteomes" id="UP001202289">
    <property type="component" value="Unassembled WGS sequence"/>
</dbReference>
<accession>A0ACC6A9B9</accession>
<evidence type="ECO:0000313" key="2">
    <source>
        <dbReference type="Proteomes" id="UP001202289"/>
    </source>
</evidence>
<name>A0ACC6A9B9_9BACI</name>
<keyword evidence="1" id="KW-0067">ATP-binding</keyword>
<keyword evidence="2" id="KW-1185">Reference proteome</keyword>
<organism evidence="1 2">
    <name type="scientific">Bacillus cytotoxicus</name>
    <dbReference type="NCBI Taxonomy" id="580165"/>
    <lineage>
        <taxon>Bacteria</taxon>
        <taxon>Bacillati</taxon>
        <taxon>Bacillota</taxon>
        <taxon>Bacilli</taxon>
        <taxon>Bacillales</taxon>
        <taxon>Bacillaceae</taxon>
        <taxon>Bacillus</taxon>
        <taxon>Bacillus cereus group</taxon>
    </lineage>
</organism>
<protein>
    <submittedName>
        <fullName evidence="1">ATP-binding cassette domain-containing protein</fullName>
    </submittedName>
</protein>
<comment type="caution">
    <text evidence="1">The sequence shown here is derived from an EMBL/GenBank/DDBJ whole genome shotgun (WGS) entry which is preliminary data.</text>
</comment>
<proteinExistence type="predicted"/>
<keyword evidence="1" id="KW-0547">Nucleotide-binding</keyword>
<gene>
    <name evidence="1" type="ORF">M3215_17070</name>
</gene>
<reference evidence="1" key="1">
    <citation type="submission" date="2022-05" db="EMBL/GenBank/DDBJ databases">
        <title>Comparative Genomics of Spacecraft Associated Microbes.</title>
        <authorList>
            <person name="Tran M.T."/>
            <person name="Wright A."/>
            <person name="Seuylemezian A."/>
            <person name="Eisen J."/>
            <person name="Coil D."/>
        </authorList>
    </citation>
    <scope>NUCLEOTIDE SEQUENCE</scope>
    <source>
        <strain evidence="1">FAIRING 10M-2.2</strain>
    </source>
</reference>
<sequence length="529" mass="57413">MKSLSGGEKQRVAIARALVNDPEIIIADEPTGALDKKNAKDFINALKQISKERMVIVVTHDQSIIDESSSTYVLKSGGIVQERKQEASTRKSEQTKKNPPSFSFHSGLTQGIKNIKGMALKTILTAIVLLFSSYFVLINVSGNIANQGKEITDNLVKQYGQSLFNISIVPEMMEAGGTSEGAGSNGTNGQNKDVKQDISSIFKDYKNDERVKMIYPLLTLNNMAVSIDGVIKQHKVEQSNFAPGNNGLVAGRMPNNDKGEVAVPKAFLDKINVSPEKALDKEIEITGSMVEGDQSAASEGKSHTMKLKIVGVINSKMEMNKSITGGEATSIEPEDSFIYSKKAVEEFYLAFGKDTNKIPLELRATSLPNVLSLVKELQGKGIVPFGQFMMVKNISDLNATTDNQSSSITGIMGILALIITITITIVNTFVRKNEYALLKINGFSFGSITKLTMIENILTSALTLVLFFAALPVLNMFSTEMFSSSLIDQRSILLFILIIVIQGLLMGIIASLLAGRVQPIKALQSGGDR</sequence>
<evidence type="ECO:0000313" key="1">
    <source>
        <dbReference type="EMBL" id="MCM3737465.1"/>
    </source>
</evidence>
<dbReference type="EMBL" id="JAMBOP010000024">
    <property type="protein sequence ID" value="MCM3737465.1"/>
    <property type="molecule type" value="Genomic_DNA"/>
</dbReference>